<keyword evidence="6 7" id="KW-0472">Membrane</keyword>
<evidence type="ECO:0000256" key="6">
    <source>
        <dbReference type="ARBA" id="ARBA00023136"/>
    </source>
</evidence>
<feature type="domain" description="ABC transmembrane type-1" evidence="8">
    <location>
        <begin position="56"/>
        <end position="271"/>
    </location>
</feature>
<dbReference type="PANTHER" id="PTHR30193:SF37">
    <property type="entry name" value="INNER MEMBRANE ABC TRANSPORTER PERMEASE PROTEIN YCJO"/>
    <property type="match status" value="1"/>
</dbReference>
<evidence type="ECO:0000256" key="1">
    <source>
        <dbReference type="ARBA" id="ARBA00004651"/>
    </source>
</evidence>
<evidence type="ECO:0000256" key="7">
    <source>
        <dbReference type="RuleBase" id="RU363032"/>
    </source>
</evidence>
<keyword evidence="5 7" id="KW-1133">Transmembrane helix</keyword>
<name>A0AAW5JWZ9_9FIRM</name>
<evidence type="ECO:0000256" key="3">
    <source>
        <dbReference type="ARBA" id="ARBA00022475"/>
    </source>
</evidence>
<dbReference type="GO" id="GO:0005886">
    <property type="term" value="C:plasma membrane"/>
    <property type="evidence" value="ECO:0007669"/>
    <property type="project" value="UniProtKB-SubCell"/>
</dbReference>
<evidence type="ECO:0000256" key="5">
    <source>
        <dbReference type="ARBA" id="ARBA00022989"/>
    </source>
</evidence>
<protein>
    <submittedName>
        <fullName evidence="9">Sugar ABC transporter permease</fullName>
    </submittedName>
</protein>
<evidence type="ECO:0000256" key="2">
    <source>
        <dbReference type="ARBA" id="ARBA00022448"/>
    </source>
</evidence>
<reference evidence="9" key="1">
    <citation type="submission" date="2022-06" db="EMBL/GenBank/DDBJ databases">
        <title>Isolation of gut microbiota from human fecal samples.</title>
        <authorList>
            <person name="Pamer E.G."/>
            <person name="Barat B."/>
            <person name="Waligurski E."/>
            <person name="Medina S."/>
            <person name="Paddock L."/>
            <person name="Mostad J."/>
        </authorList>
    </citation>
    <scope>NUCLEOTIDE SEQUENCE</scope>
    <source>
        <strain evidence="9">DFI.9.91</strain>
    </source>
</reference>
<sequence>MSFSLPAIFFVTVFMLYPVVYSLVLSLYSHQGLTSTFVGLGNFKRLLSDSIFWNSLLNNVLFLAIQVPIMLLLGLLFAYLLQTDGLKWRGFFRMALFLPCITSLVAYSIVFRTMFQFDGLINSALQAIHVITQPIPWLTDKNWARALIIIALCWRWTGYNAMYYIAGLQNITRDTIEAARMDGANKFQEFFHIVVPQLKQVIVFTSITSTIGTLQLFDEIANLTNGGPSNSTLTVALYTYQQSFLHANNFGYSAAISWVIVLMIAVLSLVQLRLTREES</sequence>
<accession>A0AAW5JWZ9</accession>
<organism evidence="9 10">
    <name type="scientific">Intestinimonas massiliensis</name>
    <name type="common">ex Afouda et al. 2020</name>
    <dbReference type="NCBI Taxonomy" id="1673721"/>
    <lineage>
        <taxon>Bacteria</taxon>
        <taxon>Bacillati</taxon>
        <taxon>Bacillota</taxon>
        <taxon>Clostridia</taxon>
        <taxon>Eubacteriales</taxon>
        <taxon>Intestinimonas</taxon>
    </lineage>
</organism>
<evidence type="ECO:0000259" key="8">
    <source>
        <dbReference type="PROSITE" id="PS50928"/>
    </source>
</evidence>
<evidence type="ECO:0000313" key="10">
    <source>
        <dbReference type="Proteomes" id="UP001204562"/>
    </source>
</evidence>
<keyword evidence="2 7" id="KW-0813">Transport</keyword>
<dbReference type="InterPro" id="IPR051393">
    <property type="entry name" value="ABC_transporter_permease"/>
</dbReference>
<dbReference type="PROSITE" id="PS50928">
    <property type="entry name" value="ABC_TM1"/>
    <property type="match status" value="1"/>
</dbReference>
<keyword evidence="4 7" id="KW-0812">Transmembrane</keyword>
<dbReference type="SUPFAM" id="SSF161098">
    <property type="entry name" value="MetI-like"/>
    <property type="match status" value="1"/>
</dbReference>
<dbReference type="InterPro" id="IPR035906">
    <property type="entry name" value="MetI-like_sf"/>
</dbReference>
<dbReference type="InterPro" id="IPR000515">
    <property type="entry name" value="MetI-like"/>
</dbReference>
<dbReference type="Pfam" id="PF00528">
    <property type="entry name" value="BPD_transp_1"/>
    <property type="match status" value="1"/>
</dbReference>
<feature type="transmembrane region" description="Helical" evidence="7">
    <location>
        <begin position="56"/>
        <end position="79"/>
    </location>
</feature>
<dbReference type="Gene3D" id="1.10.3720.10">
    <property type="entry name" value="MetI-like"/>
    <property type="match status" value="1"/>
</dbReference>
<comment type="caution">
    <text evidence="9">The sequence shown here is derived from an EMBL/GenBank/DDBJ whole genome shotgun (WGS) entry which is preliminary data.</text>
</comment>
<dbReference type="GO" id="GO:0055085">
    <property type="term" value="P:transmembrane transport"/>
    <property type="evidence" value="ECO:0007669"/>
    <property type="project" value="InterPro"/>
</dbReference>
<proteinExistence type="inferred from homology"/>
<evidence type="ECO:0000256" key="4">
    <source>
        <dbReference type="ARBA" id="ARBA00022692"/>
    </source>
</evidence>
<feature type="transmembrane region" description="Helical" evidence="7">
    <location>
        <begin position="250"/>
        <end position="270"/>
    </location>
</feature>
<feature type="transmembrane region" description="Helical" evidence="7">
    <location>
        <begin position="91"/>
        <end position="110"/>
    </location>
</feature>
<evidence type="ECO:0000313" key="9">
    <source>
        <dbReference type="EMBL" id="MCQ4771814.1"/>
    </source>
</evidence>
<dbReference type="EMBL" id="JANFYS010000056">
    <property type="protein sequence ID" value="MCQ4771814.1"/>
    <property type="molecule type" value="Genomic_DNA"/>
</dbReference>
<comment type="similarity">
    <text evidence="7">Belongs to the binding-protein-dependent transport system permease family.</text>
</comment>
<gene>
    <name evidence="9" type="ORF">NE579_15355</name>
</gene>
<dbReference type="Proteomes" id="UP001204562">
    <property type="component" value="Unassembled WGS sequence"/>
</dbReference>
<feature type="transmembrane region" description="Helical" evidence="7">
    <location>
        <begin position="7"/>
        <end position="28"/>
    </location>
</feature>
<keyword evidence="3" id="KW-1003">Cell membrane</keyword>
<dbReference type="PANTHER" id="PTHR30193">
    <property type="entry name" value="ABC TRANSPORTER PERMEASE PROTEIN"/>
    <property type="match status" value="1"/>
</dbReference>
<dbReference type="AlphaFoldDB" id="A0AAW5JWZ9"/>
<comment type="subcellular location">
    <subcellularLocation>
        <location evidence="1 7">Cell membrane</location>
        <topology evidence="1 7">Multi-pass membrane protein</topology>
    </subcellularLocation>
</comment>
<dbReference type="CDD" id="cd06261">
    <property type="entry name" value="TM_PBP2"/>
    <property type="match status" value="1"/>
</dbReference>